<evidence type="ECO:0008006" key="3">
    <source>
        <dbReference type="Google" id="ProtNLM"/>
    </source>
</evidence>
<sequence>MKIKFLSVSLQNEEEKKIEFTSELERSYENGFDVLFFKEPTKGIPNQIEIKEGRINIFAGPTTLMMKSNQWSENPFELDLEGKITSITLYTFLKYLDYDNEKQIYKFGYDLSYSPNNKDLIGQFNVTLEIE</sequence>
<protein>
    <recommendedName>
        <fullName evidence="3">DUF1934 domain-containing protein</fullName>
    </recommendedName>
</protein>
<dbReference type="RefSeq" id="WP_013054754.1">
    <property type="nucleotide sequence ID" value="NC_014014.1"/>
</dbReference>
<reference key="2">
    <citation type="submission" date="2010-03" db="EMBL/GenBank/DDBJ databases">
        <authorList>
            <person name="Ma Z."/>
            <person name="Wang X."/>
            <person name="Liu H."/>
        </authorList>
    </citation>
    <scope>NUCLEOTIDE SEQUENCE</scope>
    <source>
        <strain>MP145</strain>
    </source>
</reference>
<reference evidence="2" key="1">
    <citation type="submission" date="2010-03" db="EMBL/GenBank/DDBJ databases">
        <title>The complete genome of Mycoplasma crocodyli MP145.</title>
        <authorList>
            <person name="Glass J.I."/>
            <person name="Durkin A.S."/>
            <person name="Hostetler J."/>
            <person name="Jackson J."/>
            <person name="Johnson J."/>
            <person name="May M.A."/>
            <person name="Paralanov V."/>
            <person name="Radune D."/>
            <person name="Szczypinski B."/>
            <person name="Brown D.R."/>
        </authorList>
    </citation>
    <scope>NUCLEOTIDE SEQUENCE [LARGE SCALE GENOMIC DNA]</scope>
    <source>
        <strain evidence="2">ATCC 51981 / MP145</strain>
    </source>
</reference>
<gene>
    <name evidence="1" type="ordered locus">MCRO_0521</name>
</gene>
<organism evidence="1 2">
    <name type="scientific">Mycoplasma crocodyli (strain ATCC 51981 / MP145)</name>
    <dbReference type="NCBI Taxonomy" id="512564"/>
    <lineage>
        <taxon>Bacteria</taxon>
        <taxon>Bacillati</taxon>
        <taxon>Mycoplasmatota</taxon>
        <taxon>Mollicutes</taxon>
        <taxon>Mycoplasmataceae</taxon>
        <taxon>Mycoplasma</taxon>
    </lineage>
</organism>
<dbReference type="SUPFAM" id="SSF50814">
    <property type="entry name" value="Lipocalins"/>
    <property type="match status" value="1"/>
</dbReference>
<dbReference type="eggNOG" id="ENOG5030N2E">
    <property type="taxonomic scope" value="Bacteria"/>
</dbReference>
<dbReference type="AlphaFoldDB" id="D5E5U9"/>
<evidence type="ECO:0000313" key="2">
    <source>
        <dbReference type="Proteomes" id="UP000001845"/>
    </source>
</evidence>
<keyword evidence="2" id="KW-1185">Reference proteome</keyword>
<dbReference type="HOGENOM" id="CLU_157913_0_0_14"/>
<dbReference type="EMBL" id="CP001991">
    <property type="protein sequence ID" value="ADE19978.1"/>
    <property type="molecule type" value="Genomic_DNA"/>
</dbReference>
<dbReference type="Proteomes" id="UP000001845">
    <property type="component" value="Chromosome"/>
</dbReference>
<reference evidence="1 2" key="3">
    <citation type="journal article" date="2011" name="J. Bacteriol.">
        <title>Genome sequences of Mycoplasma alligatoris A21JP2T and Mycoplasma crocodyli MP145T.</title>
        <authorList>
            <person name="Brown D.R."/>
            <person name="Farmerie W.G."/>
            <person name="May M."/>
            <person name="Benders G.A."/>
            <person name="Durkin A.S."/>
            <person name="Hlavinka K."/>
            <person name="Hostetler J."/>
            <person name="Jackson J."/>
            <person name="Johnson J."/>
            <person name="Miller R.H."/>
            <person name="Paralanov V."/>
            <person name="Radune D."/>
            <person name="Szczypinski B."/>
            <person name="Glass J.I."/>
        </authorList>
    </citation>
    <scope>NUCLEOTIDE SEQUENCE [LARGE SCALE GENOMIC DNA]</scope>
    <source>
        <strain evidence="2">ATCC 51981 / MP145</strain>
    </source>
</reference>
<dbReference type="InterPro" id="IPR012674">
    <property type="entry name" value="Calycin"/>
</dbReference>
<dbReference type="OrthoDB" id="399212at2"/>
<dbReference type="STRING" id="512564.MCRO_0521"/>
<evidence type="ECO:0000313" key="1">
    <source>
        <dbReference type="EMBL" id="ADE19978.1"/>
    </source>
</evidence>
<accession>D5E5U9</accession>
<name>D5E5U9_MYCCM</name>
<proteinExistence type="predicted"/>
<dbReference type="KEGG" id="mcd:MCRO_0521"/>